<reference evidence="2" key="1">
    <citation type="submission" date="2020-01" db="EMBL/GenBank/DDBJ databases">
        <authorList>
            <person name="Meier V. D."/>
            <person name="Meier V D."/>
        </authorList>
    </citation>
    <scope>NUCLEOTIDE SEQUENCE</scope>
    <source>
        <strain evidence="2">HLG_WM_MAG_07</strain>
    </source>
</reference>
<gene>
    <name evidence="2" type="ORF">HELGO_WM4854</name>
</gene>
<dbReference type="GO" id="GO:0008803">
    <property type="term" value="F:bis(5'-nucleosyl)-tetraphosphatase (symmetrical) activity"/>
    <property type="evidence" value="ECO:0007669"/>
    <property type="project" value="TreeGrafter"/>
</dbReference>
<feature type="domain" description="Calcineurin-like phosphoesterase" evidence="1">
    <location>
        <begin position="27"/>
        <end position="204"/>
    </location>
</feature>
<protein>
    <submittedName>
        <fullName evidence="2">Phosphoprotein phosphatase</fullName>
    </submittedName>
</protein>
<dbReference type="Gene3D" id="3.60.21.10">
    <property type="match status" value="1"/>
</dbReference>
<dbReference type="PANTHER" id="PTHR42850">
    <property type="entry name" value="METALLOPHOSPHOESTERASE"/>
    <property type="match status" value="1"/>
</dbReference>
<dbReference type="GO" id="GO:0110154">
    <property type="term" value="P:RNA decapping"/>
    <property type="evidence" value="ECO:0007669"/>
    <property type="project" value="TreeGrafter"/>
</dbReference>
<dbReference type="InterPro" id="IPR050126">
    <property type="entry name" value="Ap4A_hydrolase"/>
</dbReference>
<dbReference type="GO" id="GO:0005737">
    <property type="term" value="C:cytoplasm"/>
    <property type="evidence" value="ECO:0007669"/>
    <property type="project" value="TreeGrafter"/>
</dbReference>
<dbReference type="SUPFAM" id="SSF56300">
    <property type="entry name" value="Metallo-dependent phosphatases"/>
    <property type="match status" value="1"/>
</dbReference>
<dbReference type="EMBL" id="CACVAY010000084">
    <property type="protein sequence ID" value="CAA6817632.1"/>
    <property type="molecule type" value="Genomic_DNA"/>
</dbReference>
<evidence type="ECO:0000259" key="1">
    <source>
        <dbReference type="Pfam" id="PF00149"/>
    </source>
</evidence>
<dbReference type="GO" id="GO:0016791">
    <property type="term" value="F:phosphatase activity"/>
    <property type="evidence" value="ECO:0007669"/>
    <property type="project" value="TreeGrafter"/>
</dbReference>
<evidence type="ECO:0000313" key="2">
    <source>
        <dbReference type="EMBL" id="CAA6817632.1"/>
    </source>
</evidence>
<accession>A0A6S6T9Z1</accession>
<organism evidence="2">
    <name type="scientific">uncultured Thiotrichaceae bacterium</name>
    <dbReference type="NCBI Taxonomy" id="298394"/>
    <lineage>
        <taxon>Bacteria</taxon>
        <taxon>Pseudomonadati</taxon>
        <taxon>Pseudomonadota</taxon>
        <taxon>Gammaproteobacteria</taxon>
        <taxon>Thiotrichales</taxon>
        <taxon>Thiotrichaceae</taxon>
        <taxon>environmental samples</taxon>
    </lineage>
</organism>
<proteinExistence type="predicted"/>
<dbReference type="Pfam" id="PF00149">
    <property type="entry name" value="Metallophos"/>
    <property type="match status" value="1"/>
</dbReference>
<dbReference type="InterPro" id="IPR029052">
    <property type="entry name" value="Metallo-depent_PP-like"/>
</dbReference>
<dbReference type="InterPro" id="IPR004843">
    <property type="entry name" value="Calcineurin-like_PHP"/>
</dbReference>
<name>A0A6S6T9Z1_9GAMM</name>
<dbReference type="PANTHER" id="PTHR42850:SF11">
    <property type="entry name" value="BIS(5'-NUCLEOSYL)-TETRAPHOSPHATASE [SYMMETRICAL]"/>
    <property type="match status" value="1"/>
</dbReference>
<dbReference type="AlphaFoldDB" id="A0A6S6T9Z1"/>
<sequence>MTSQTSSLNHSPAVLRLEENQVGRDFVVGDIHGMFSTLDQLLRDINFAPDSDRLISVGDLIDRGNESTRALEFIAKPWFYSIMGNHESMLLKSFEDSLTYKNWTEQNGGEWWPAVDKSTKQQMREAFSVLPYAIEIATAKGKIGVVHAGVTTRTHWDTFVEKLETDEHVRDYALWTRSHYDRFNAVGNAETIAGVKYVIVGHTPTQEPIQAGNIRYIDTGAVYNLKRLGNLTALQIHPTLEYFSCAAHSRKKKRWLFG</sequence>